<evidence type="ECO:0000313" key="2">
    <source>
        <dbReference type="EMBL" id="CAI6369004.1"/>
    </source>
</evidence>
<dbReference type="Proteomes" id="UP001160148">
    <property type="component" value="Unassembled WGS sequence"/>
</dbReference>
<dbReference type="AlphaFoldDB" id="A0AAV0XK23"/>
<name>A0AAV0XK23_9HEMI</name>
<comment type="caution">
    <text evidence="2">The sequence shown here is derived from an EMBL/GenBank/DDBJ whole genome shotgun (WGS) entry which is preliminary data.</text>
</comment>
<evidence type="ECO:0000256" key="1">
    <source>
        <dbReference type="SAM" id="MobiDB-lite"/>
    </source>
</evidence>
<feature type="region of interest" description="Disordered" evidence="1">
    <location>
        <begin position="28"/>
        <end position="79"/>
    </location>
</feature>
<dbReference type="EMBL" id="CARXXK010000005">
    <property type="protein sequence ID" value="CAI6369004.1"/>
    <property type="molecule type" value="Genomic_DNA"/>
</dbReference>
<protein>
    <submittedName>
        <fullName evidence="2">Uncharacterized protein</fullName>
    </submittedName>
</protein>
<proteinExistence type="predicted"/>
<sequence length="79" mass="8879">MAMVDSPINHPLVLSADKVAVDRIAVSQGRPAEEAPDDNLVRRPWCSPRNDSWPSEPEIRTEDSKPQANKGRLRTFWGL</sequence>
<reference evidence="2 3" key="1">
    <citation type="submission" date="2023-01" db="EMBL/GenBank/DDBJ databases">
        <authorList>
            <person name="Whitehead M."/>
        </authorList>
    </citation>
    <scope>NUCLEOTIDE SEQUENCE [LARGE SCALE GENOMIC DNA]</scope>
</reference>
<accession>A0AAV0XK23</accession>
<gene>
    <name evidence="2" type="ORF">MEUPH1_LOCUS23297</name>
</gene>
<evidence type="ECO:0000313" key="3">
    <source>
        <dbReference type="Proteomes" id="UP001160148"/>
    </source>
</evidence>
<organism evidence="2 3">
    <name type="scientific">Macrosiphum euphorbiae</name>
    <name type="common">potato aphid</name>
    <dbReference type="NCBI Taxonomy" id="13131"/>
    <lineage>
        <taxon>Eukaryota</taxon>
        <taxon>Metazoa</taxon>
        <taxon>Ecdysozoa</taxon>
        <taxon>Arthropoda</taxon>
        <taxon>Hexapoda</taxon>
        <taxon>Insecta</taxon>
        <taxon>Pterygota</taxon>
        <taxon>Neoptera</taxon>
        <taxon>Paraneoptera</taxon>
        <taxon>Hemiptera</taxon>
        <taxon>Sternorrhyncha</taxon>
        <taxon>Aphidomorpha</taxon>
        <taxon>Aphidoidea</taxon>
        <taxon>Aphididae</taxon>
        <taxon>Macrosiphini</taxon>
        <taxon>Macrosiphum</taxon>
    </lineage>
</organism>
<keyword evidence="3" id="KW-1185">Reference proteome</keyword>